<evidence type="ECO:0000256" key="1">
    <source>
        <dbReference type="ARBA" id="ARBA00004196"/>
    </source>
</evidence>
<dbReference type="Gene3D" id="1.20.1420.20">
    <property type="entry name" value="M75 peptidase, HXXE motif"/>
    <property type="match status" value="1"/>
</dbReference>
<comment type="caution">
    <text evidence="5">The sequence shown here is derived from an EMBL/GenBank/DDBJ whole genome shotgun (WGS) entry which is preliminary data.</text>
</comment>
<sequence>MRKVTLSLLLLAASGLIITACSNDDDSGNSTVTRRAVIENYANIVYQNYQDALDDANDLETAINDFTANPTQAKFDTAKAAWKTARESYGTTEAFRFANGPIDNDQDFSAPEGLINAWPLDEAYIDYVNDSNSPDYGGGIINKPAIYPTISKALLVDLNESADEKSISTGYHAIEFLLWGQDLTAPAANQAGLRPYTDFVDGGTASNQDRRRAYLKAAADLLTDHLTYLVDLWKTGGSYRNTFLGLPEEIALQNIYLGITTLAASELPIERMSVALENGDQEDEHSCFSDNTHRDIYLNLKGIINVYEGRYGNIDGASLADLVRQANNTQYQTTETTINAALTDVAAIATPFDLAISGGPTSTEGAKVKTAYLKIISLSQELLASATASGIVVNGID</sequence>
<dbReference type="RefSeq" id="WP_341695014.1">
    <property type="nucleotide sequence ID" value="NZ_JBBYHR010000001.1"/>
</dbReference>
<dbReference type="InterPro" id="IPR038352">
    <property type="entry name" value="Imelysin_sf"/>
</dbReference>
<evidence type="ECO:0000256" key="3">
    <source>
        <dbReference type="SAM" id="SignalP"/>
    </source>
</evidence>
<dbReference type="Pfam" id="PF09375">
    <property type="entry name" value="Peptidase_M75"/>
    <property type="match status" value="1"/>
</dbReference>
<name>A0ABU9HRA6_9FLAO</name>
<reference evidence="5 6" key="1">
    <citation type="submission" date="2024-04" db="EMBL/GenBank/DDBJ databases">
        <title>Flavobacterium sp. DGU11 16S ribosomal RNA gene Genome sequencing and assembly.</title>
        <authorList>
            <person name="Park S."/>
        </authorList>
    </citation>
    <scope>NUCLEOTIDE SEQUENCE [LARGE SCALE GENOMIC DNA]</scope>
    <source>
        <strain evidence="5 6">DGU11</strain>
    </source>
</reference>
<proteinExistence type="predicted"/>
<protein>
    <submittedName>
        <fullName evidence="5">Imelysin family protein</fullName>
    </submittedName>
</protein>
<dbReference type="CDD" id="cd14657">
    <property type="entry name" value="Imelysin_IrpA-like"/>
    <property type="match status" value="1"/>
</dbReference>
<dbReference type="EMBL" id="JBBYHR010000001">
    <property type="protein sequence ID" value="MEL1242688.1"/>
    <property type="molecule type" value="Genomic_DNA"/>
</dbReference>
<evidence type="ECO:0000313" key="5">
    <source>
        <dbReference type="EMBL" id="MEL1242688.1"/>
    </source>
</evidence>
<feature type="domain" description="Imelysin-like" evidence="4">
    <location>
        <begin position="46"/>
        <end position="377"/>
    </location>
</feature>
<dbReference type="Proteomes" id="UP001464555">
    <property type="component" value="Unassembled WGS sequence"/>
</dbReference>
<evidence type="ECO:0000256" key="2">
    <source>
        <dbReference type="ARBA" id="ARBA00022729"/>
    </source>
</evidence>
<dbReference type="InterPro" id="IPR018976">
    <property type="entry name" value="Imelysin-like"/>
</dbReference>
<accession>A0ABU9HRA6</accession>
<evidence type="ECO:0000259" key="4">
    <source>
        <dbReference type="Pfam" id="PF09375"/>
    </source>
</evidence>
<feature type="chain" id="PRO_5047496598" evidence="3">
    <location>
        <begin position="23"/>
        <end position="397"/>
    </location>
</feature>
<comment type="subcellular location">
    <subcellularLocation>
        <location evidence="1">Cell envelope</location>
    </subcellularLocation>
</comment>
<organism evidence="5 6">
    <name type="scientific">Flavobacterium arundinis</name>
    <dbReference type="NCBI Taxonomy" id="3139143"/>
    <lineage>
        <taxon>Bacteria</taxon>
        <taxon>Pseudomonadati</taxon>
        <taxon>Bacteroidota</taxon>
        <taxon>Flavobacteriia</taxon>
        <taxon>Flavobacteriales</taxon>
        <taxon>Flavobacteriaceae</taxon>
        <taxon>Flavobacterium</taxon>
    </lineage>
</organism>
<gene>
    <name evidence="5" type="ORF">AAEO56_00325</name>
</gene>
<evidence type="ECO:0000313" key="6">
    <source>
        <dbReference type="Proteomes" id="UP001464555"/>
    </source>
</evidence>
<dbReference type="PROSITE" id="PS51257">
    <property type="entry name" value="PROKAR_LIPOPROTEIN"/>
    <property type="match status" value="1"/>
</dbReference>
<keyword evidence="6" id="KW-1185">Reference proteome</keyword>
<feature type="signal peptide" evidence="3">
    <location>
        <begin position="1"/>
        <end position="22"/>
    </location>
</feature>
<keyword evidence="2 3" id="KW-0732">Signal</keyword>